<dbReference type="GO" id="GO:0016121">
    <property type="term" value="P:carotene catabolic process"/>
    <property type="evidence" value="ECO:0007669"/>
    <property type="project" value="TreeGrafter"/>
</dbReference>
<dbReference type="InterPro" id="IPR004294">
    <property type="entry name" value="Carotenoid_Oase"/>
</dbReference>
<accession>H8WG13</accession>
<dbReference type="GO" id="GO:0046872">
    <property type="term" value="F:metal ion binding"/>
    <property type="evidence" value="ECO:0007669"/>
    <property type="project" value="UniProtKB-KW"/>
</dbReference>
<protein>
    <submittedName>
        <fullName evidence="6">Putative carotene dioxygenase</fullName>
    </submittedName>
</protein>
<reference evidence="6" key="2">
    <citation type="submission" date="2011-03" db="EMBL/GenBank/DDBJ databases">
        <authorList>
            <person name="Mueller W."/>
        </authorList>
    </citation>
    <scope>NUCLEOTIDE SEQUENCE</scope>
    <source>
        <tissue evidence="6">Whole animal</tissue>
    </source>
</reference>
<sequence length="539" mass="60573">MALLRPPKRLSWYLPLQLRLCLSTSASTRAELFKSVPEQPIPVEGTVKGCVPDWVNGKLIRNGPGQFEFGDMKYNHYFDGQALLHSFTIQSGKVTYTSKFLQSDTYKRNMAANRIVVSEFGTLGVPDPCQTIFQRFRSYFSSLTDPSHDMSDNCMVNVYPAGDKYIAATETDFVHVISPETLESEERIQLSKHVAVNTATAHPHWEPDGTVYNFGFSSGGYTLIKIPPSQHHVMDKASVLCNVPPKNRLRPGYNHSFGATENYLIFLEQPFQMDISNILRNKILNKGVLAKDFFMWDDNTQVRFYVVEKNTGKVLDTKFVTSPCLVLHHINAYEDNGHIVLDVCAHKDGSAYFTLDVDDLNADARSHHNQFIVKPKRFVLPIGLLDSTDGGNLVSLDYTTATAELQSDGSIMCKPEIISDRDFELPRINYDQYNGKPYQFAYGMSGTFEGLVKADLKTKKSLFWAEDGCNVSEPVFVGKPGCSQEDEGVILSAVLQYEENKPPFLLVLDAQSFTELSRVEFPGIQMHRDVHGIFVPAKN</sequence>
<reference evidence="6" key="1">
    <citation type="journal article" date="2011" name="Biochim. Biophys. Acta">
        <title>Interaction of the retinoic acid signaling pathway with spicule formation in the marine sponge Suberites domuncula through activation of bone morphogenetic protein-1.</title>
        <authorList>
            <person name="Muller W.E."/>
            <person name="Binder M."/>
            <person name="von Lintig J."/>
            <person name="Guo Y.W."/>
            <person name="Wang X."/>
            <person name="Kaandorp J.A."/>
            <person name="Wiens M."/>
            <person name="Schroder H.C."/>
        </authorList>
    </citation>
    <scope>NUCLEOTIDE SEQUENCE</scope>
    <source>
        <tissue evidence="6">Whole animal</tissue>
    </source>
</reference>
<comment type="similarity">
    <text evidence="1">Belongs to the carotenoid oxygenase family.</text>
</comment>
<dbReference type="PANTHER" id="PTHR10543:SF24">
    <property type="entry name" value="CAROTENOID ISOMEROOXYGENASE"/>
    <property type="match status" value="1"/>
</dbReference>
<name>H8WG13_SUBDO</name>
<keyword evidence="2 5" id="KW-0479">Metal-binding</keyword>
<evidence type="ECO:0000256" key="1">
    <source>
        <dbReference type="ARBA" id="ARBA00006787"/>
    </source>
</evidence>
<gene>
    <name evidence="6" type="primary">CDO</name>
</gene>
<comment type="cofactor">
    <cofactor evidence="5">
        <name>Fe(2+)</name>
        <dbReference type="ChEBI" id="CHEBI:29033"/>
    </cofactor>
    <text evidence="5">Binds 1 Fe(2+) ion per subunit.</text>
</comment>
<dbReference type="GO" id="GO:0003834">
    <property type="term" value="F:beta-carotene 15,15'-dioxygenase activity"/>
    <property type="evidence" value="ECO:0007669"/>
    <property type="project" value="TreeGrafter"/>
</dbReference>
<evidence type="ECO:0000256" key="4">
    <source>
        <dbReference type="ARBA" id="ARBA00023004"/>
    </source>
</evidence>
<feature type="binding site" evidence="5">
    <location>
        <position position="531"/>
    </location>
    <ligand>
        <name>Fe cation</name>
        <dbReference type="ChEBI" id="CHEBI:24875"/>
        <note>catalytic</note>
    </ligand>
</feature>
<feature type="binding site" evidence="5">
    <location>
        <position position="255"/>
    </location>
    <ligand>
        <name>Fe cation</name>
        <dbReference type="ChEBI" id="CHEBI:24875"/>
        <note>catalytic</note>
    </ligand>
</feature>
<evidence type="ECO:0000256" key="5">
    <source>
        <dbReference type="PIRSR" id="PIRSR604294-1"/>
    </source>
</evidence>
<proteinExistence type="evidence at transcript level"/>
<evidence type="ECO:0000256" key="3">
    <source>
        <dbReference type="ARBA" id="ARBA00023002"/>
    </source>
</evidence>
<feature type="non-terminal residue" evidence="6">
    <location>
        <position position="539"/>
    </location>
</feature>
<dbReference type="GO" id="GO:0042574">
    <property type="term" value="P:retinal metabolic process"/>
    <property type="evidence" value="ECO:0007669"/>
    <property type="project" value="TreeGrafter"/>
</dbReference>
<organism evidence="6">
    <name type="scientific">Suberites domuncula</name>
    <name type="common">Sponge</name>
    <dbReference type="NCBI Taxonomy" id="55567"/>
    <lineage>
        <taxon>Eukaryota</taxon>
        <taxon>Metazoa</taxon>
        <taxon>Porifera</taxon>
        <taxon>Demospongiae</taxon>
        <taxon>Heteroscleromorpha</taxon>
        <taxon>Suberitida</taxon>
        <taxon>Suberitidae</taxon>
        <taxon>Suberites</taxon>
    </lineage>
</organism>
<keyword evidence="4 5" id="KW-0408">Iron</keyword>
<dbReference type="AlphaFoldDB" id="H8WG13"/>
<evidence type="ECO:0000256" key="2">
    <source>
        <dbReference type="ARBA" id="ARBA00022723"/>
    </source>
</evidence>
<dbReference type="PANTHER" id="PTHR10543">
    <property type="entry name" value="BETA-CAROTENE DIOXYGENASE"/>
    <property type="match status" value="1"/>
</dbReference>
<dbReference type="Pfam" id="PF03055">
    <property type="entry name" value="RPE65"/>
    <property type="match status" value="1"/>
</dbReference>
<feature type="binding site" evidence="5">
    <location>
        <position position="328"/>
    </location>
    <ligand>
        <name>Fe cation</name>
        <dbReference type="ChEBI" id="CHEBI:24875"/>
        <note>catalytic</note>
    </ligand>
</feature>
<evidence type="ECO:0000313" key="6">
    <source>
        <dbReference type="EMBL" id="CCA61950.1"/>
    </source>
</evidence>
<dbReference type="GO" id="GO:0010436">
    <property type="term" value="F:carotenoid dioxygenase activity"/>
    <property type="evidence" value="ECO:0007669"/>
    <property type="project" value="TreeGrafter"/>
</dbReference>
<dbReference type="EMBL" id="FR848951">
    <property type="protein sequence ID" value="CCA61950.1"/>
    <property type="molecule type" value="mRNA"/>
</dbReference>
<keyword evidence="3" id="KW-0560">Oxidoreductase</keyword>
<keyword evidence="6" id="KW-0223">Dioxygenase</keyword>
<feature type="binding site" evidence="5">
    <location>
        <position position="202"/>
    </location>
    <ligand>
        <name>Fe cation</name>
        <dbReference type="ChEBI" id="CHEBI:24875"/>
        <note>catalytic</note>
    </ligand>
</feature>